<dbReference type="OrthoDB" id="131519at2157"/>
<name>F7XME6_METZD</name>
<evidence type="ECO:0000313" key="2">
    <source>
        <dbReference type="Proteomes" id="UP000006622"/>
    </source>
</evidence>
<gene>
    <name evidence="1" type="ordered locus">Mzhil_1905</name>
</gene>
<keyword evidence="2" id="KW-1185">Reference proteome</keyword>
<dbReference type="RefSeq" id="WP_013899176.1">
    <property type="nucleotide sequence ID" value="NC_015676.1"/>
</dbReference>
<proteinExistence type="predicted"/>
<dbReference type="KEGG" id="mzh:Mzhil_1905"/>
<dbReference type="EMBL" id="CP002101">
    <property type="protein sequence ID" value="AEH61740.1"/>
    <property type="molecule type" value="Genomic_DNA"/>
</dbReference>
<dbReference type="HOGENOM" id="CLU_2712802_0_0_2"/>
<organism evidence="1 2">
    <name type="scientific">Methanosalsum zhilinae (strain DSM 4017 / NBRC 107636 / OCM 62 / WeN5)</name>
    <name type="common">Methanohalophilus zhilinae</name>
    <dbReference type="NCBI Taxonomy" id="679901"/>
    <lineage>
        <taxon>Archaea</taxon>
        <taxon>Methanobacteriati</taxon>
        <taxon>Methanobacteriota</taxon>
        <taxon>Stenosarchaea group</taxon>
        <taxon>Methanomicrobia</taxon>
        <taxon>Methanosarcinales</taxon>
        <taxon>Methanosarcinaceae</taxon>
        <taxon>Methanosalsum</taxon>
    </lineage>
</organism>
<evidence type="ECO:0000313" key="1">
    <source>
        <dbReference type="EMBL" id="AEH61740.1"/>
    </source>
</evidence>
<dbReference type="GeneID" id="10823549"/>
<sequence length="73" mass="8539">MTRITQNHYKNTQSVLIDIFQLYNSREPDSNEMQSLLTELGTHGSHSREAVIYEDEEMQHIHTKKVTSGSYRN</sequence>
<dbReference type="AlphaFoldDB" id="F7XME6"/>
<dbReference type="Proteomes" id="UP000006622">
    <property type="component" value="Chromosome"/>
</dbReference>
<reference evidence="1" key="1">
    <citation type="submission" date="2010-07" db="EMBL/GenBank/DDBJ databases">
        <title>The complete genome of Methanosalsum zhilinae DSM 4017.</title>
        <authorList>
            <consortium name="US DOE Joint Genome Institute (JGI-PGF)"/>
            <person name="Lucas S."/>
            <person name="Copeland A."/>
            <person name="Lapidus A."/>
            <person name="Glavina del Rio T."/>
            <person name="Dalin E."/>
            <person name="Tice H."/>
            <person name="Bruce D."/>
            <person name="Goodwin L."/>
            <person name="Pitluck S."/>
            <person name="Kyrpides N."/>
            <person name="Mavromatis K."/>
            <person name="Ovchinnikova G."/>
            <person name="Daligault H."/>
            <person name="Detter J.C."/>
            <person name="Han C."/>
            <person name="Tapia R."/>
            <person name="Larimer F."/>
            <person name="Land M."/>
            <person name="Hauser L."/>
            <person name="Markowitz V."/>
            <person name="Cheng J.-F."/>
            <person name="Hugenholtz P."/>
            <person name="Woyke T."/>
            <person name="Wu D."/>
            <person name="Spring S."/>
            <person name="Schueler E."/>
            <person name="Brambilla E."/>
            <person name="Klenk H.-P."/>
            <person name="Eisen J.A."/>
        </authorList>
    </citation>
    <scope>NUCLEOTIDE SEQUENCE</scope>
    <source>
        <strain evidence="1">DSM 4017</strain>
    </source>
</reference>
<protein>
    <submittedName>
        <fullName evidence="1">Uncharacterized protein</fullName>
    </submittedName>
</protein>
<accession>F7XME6</accession>